<evidence type="ECO:0000313" key="4">
    <source>
        <dbReference type="Proteomes" id="UP001232001"/>
    </source>
</evidence>
<organism evidence="3 4">
    <name type="scientific">Tenacibaculum tangerinum</name>
    <dbReference type="NCBI Taxonomy" id="3038772"/>
    <lineage>
        <taxon>Bacteria</taxon>
        <taxon>Pseudomonadati</taxon>
        <taxon>Bacteroidota</taxon>
        <taxon>Flavobacteriia</taxon>
        <taxon>Flavobacteriales</taxon>
        <taxon>Flavobacteriaceae</taxon>
        <taxon>Tenacibaculum</taxon>
    </lineage>
</organism>
<dbReference type="RefSeq" id="WP_279651237.1">
    <property type="nucleotide sequence ID" value="NZ_CP122539.1"/>
</dbReference>
<sequence>MGGRVLISVLFFLCFNTVCGQTKTTMVSFSGYVNGNYVNVTAEMNYRFVFRAGEPEVQASWKWFKVNYVNYKGVRYSYLNNRKFIKFPYSLTSNFITQVELTAVPPTYSGFENVVKNMHGTTTQNFFFSLNQRVWNAYSITERKKAKLSWLETPFINRATILSLSGNAINSIFNDIEKTLQEEKEEKEEKKEKQKKTNKKGKNAKKDKDDFWSGKSTKKNKTTKDDFWSGKNTKKEKIKDDFWKGKGSQKEEAIFESQTKPPERNQFIGDIESYDTKRLTVKCLDHGKVDGDRVSVSLNGKVIRTITLKGYYTTFTINLKSGQNRIDFKALNEGSVGANTAKFYIVDDKGKTISNKEWNIKKGYLATLLIVTY</sequence>
<name>A0ABY8L1N0_9FLAO</name>
<feature type="signal peptide" evidence="2">
    <location>
        <begin position="1"/>
        <end position="20"/>
    </location>
</feature>
<accession>A0ABY8L1N0</accession>
<proteinExistence type="predicted"/>
<feature type="chain" id="PRO_5047430888" description="DUF4468 domain-containing protein" evidence="2">
    <location>
        <begin position="21"/>
        <end position="373"/>
    </location>
</feature>
<evidence type="ECO:0000313" key="3">
    <source>
        <dbReference type="EMBL" id="WGH75352.1"/>
    </source>
</evidence>
<protein>
    <recommendedName>
        <fullName evidence="5">DUF4468 domain-containing protein</fullName>
    </recommendedName>
</protein>
<keyword evidence="2" id="KW-0732">Signal</keyword>
<evidence type="ECO:0000256" key="2">
    <source>
        <dbReference type="SAM" id="SignalP"/>
    </source>
</evidence>
<evidence type="ECO:0000256" key="1">
    <source>
        <dbReference type="SAM" id="MobiDB-lite"/>
    </source>
</evidence>
<feature type="region of interest" description="Disordered" evidence="1">
    <location>
        <begin position="183"/>
        <end position="227"/>
    </location>
</feature>
<dbReference type="EMBL" id="CP122539">
    <property type="protein sequence ID" value="WGH75352.1"/>
    <property type="molecule type" value="Genomic_DNA"/>
</dbReference>
<keyword evidence="4" id="KW-1185">Reference proteome</keyword>
<reference evidence="3 4" key="1">
    <citation type="submission" date="2023-04" db="EMBL/GenBank/DDBJ databases">
        <title>Tenacibaculum tangerinum sp. nov., isolated from sea tidal flat of South Korea.</title>
        <authorList>
            <person name="Lee S.H."/>
            <person name="Kim J.-J."/>
        </authorList>
    </citation>
    <scope>NUCLEOTIDE SEQUENCE [LARGE SCALE GENOMIC DNA]</scope>
    <source>
        <strain evidence="3 4">GRR-S3-23</strain>
    </source>
</reference>
<feature type="compositionally biased region" description="Basic and acidic residues" evidence="1">
    <location>
        <begin position="183"/>
        <end position="192"/>
    </location>
</feature>
<feature type="compositionally biased region" description="Basic residues" evidence="1">
    <location>
        <begin position="193"/>
        <end position="203"/>
    </location>
</feature>
<evidence type="ECO:0008006" key="5">
    <source>
        <dbReference type="Google" id="ProtNLM"/>
    </source>
</evidence>
<dbReference type="Proteomes" id="UP001232001">
    <property type="component" value="Chromosome"/>
</dbReference>
<gene>
    <name evidence="3" type="ORF">P8625_14960</name>
</gene>